<organism evidence="1 2">
    <name type="scientific">Pelagimonas varians</name>
    <dbReference type="NCBI Taxonomy" id="696760"/>
    <lineage>
        <taxon>Bacteria</taxon>
        <taxon>Pseudomonadati</taxon>
        <taxon>Pseudomonadota</taxon>
        <taxon>Alphaproteobacteria</taxon>
        <taxon>Rhodobacterales</taxon>
        <taxon>Roseobacteraceae</taxon>
        <taxon>Pelagimonas</taxon>
    </lineage>
</organism>
<accession>A0A238KDX0</accession>
<dbReference type="Proteomes" id="UP000220836">
    <property type="component" value="Unassembled WGS sequence"/>
</dbReference>
<reference evidence="1 2" key="1">
    <citation type="submission" date="2017-05" db="EMBL/GenBank/DDBJ databases">
        <authorList>
            <person name="Song R."/>
            <person name="Chenine A.L."/>
            <person name="Ruprecht R.M."/>
        </authorList>
    </citation>
    <scope>NUCLEOTIDE SEQUENCE [LARGE SCALE GENOMIC DNA]</scope>
    <source>
        <strain evidence="1 2">CECT 8663</strain>
    </source>
</reference>
<protein>
    <submittedName>
        <fullName evidence="1">Uncharacterized protein</fullName>
    </submittedName>
</protein>
<dbReference type="RefSeq" id="WP_097804674.1">
    <property type="nucleotide sequence ID" value="NZ_FXYH01000006.1"/>
</dbReference>
<dbReference type="AlphaFoldDB" id="A0A238KDX0"/>
<gene>
    <name evidence="1" type="ORF">PEV8663_02188</name>
</gene>
<evidence type="ECO:0000313" key="1">
    <source>
        <dbReference type="EMBL" id="SMX41013.1"/>
    </source>
</evidence>
<keyword evidence="2" id="KW-1185">Reference proteome</keyword>
<evidence type="ECO:0000313" key="2">
    <source>
        <dbReference type="Proteomes" id="UP000220836"/>
    </source>
</evidence>
<sequence>MEFSETVQAKSGQSQGCRTQVPAVETIEIEVGVYNDIFEGNELNEVQKREFLRSLHAVIWALINLNYDVHPVDPIKPTFH</sequence>
<dbReference type="EMBL" id="FXYH01000006">
    <property type="protein sequence ID" value="SMX41013.1"/>
    <property type="molecule type" value="Genomic_DNA"/>
</dbReference>
<proteinExistence type="predicted"/>
<name>A0A238KDX0_9RHOB</name>